<feature type="transmembrane region" description="Helical" evidence="1">
    <location>
        <begin position="5"/>
        <end position="24"/>
    </location>
</feature>
<name>A0A5A7QYH8_STRAF</name>
<protein>
    <submittedName>
        <fullName evidence="2">Crossover junction endodeoxyribonuclease RuvC</fullName>
    </submittedName>
</protein>
<comment type="caution">
    <text evidence="2">The sequence shown here is derived from an EMBL/GenBank/DDBJ whole genome shotgun (WGS) entry which is preliminary data.</text>
</comment>
<organism evidence="2 3">
    <name type="scientific">Striga asiatica</name>
    <name type="common">Asiatic witchweed</name>
    <name type="synonym">Buchnera asiatica</name>
    <dbReference type="NCBI Taxonomy" id="4170"/>
    <lineage>
        <taxon>Eukaryota</taxon>
        <taxon>Viridiplantae</taxon>
        <taxon>Streptophyta</taxon>
        <taxon>Embryophyta</taxon>
        <taxon>Tracheophyta</taxon>
        <taxon>Spermatophyta</taxon>
        <taxon>Magnoliopsida</taxon>
        <taxon>eudicotyledons</taxon>
        <taxon>Gunneridae</taxon>
        <taxon>Pentapetalae</taxon>
        <taxon>asterids</taxon>
        <taxon>lamiids</taxon>
        <taxon>Lamiales</taxon>
        <taxon>Orobanchaceae</taxon>
        <taxon>Buchnereae</taxon>
        <taxon>Striga</taxon>
    </lineage>
</organism>
<dbReference type="EMBL" id="BKCP01009070">
    <property type="protein sequence ID" value="GER50092.1"/>
    <property type="molecule type" value="Genomic_DNA"/>
</dbReference>
<sequence length="148" mass="17199">MREQICLQICFIVVRFILFGGIYGSNLGGVKEVRNFIFITSTIDYPSEDEFENREMEAILVLEEILNLLKIDYYNTSNERIIGGALARRRGTIVRRARDAPWGLTTPPWIENMWLSINRAFRRHVTFSRPHMWVKIVSDGTIAHNIVV</sequence>
<dbReference type="Proteomes" id="UP000325081">
    <property type="component" value="Unassembled WGS sequence"/>
</dbReference>
<keyword evidence="1" id="KW-0812">Transmembrane</keyword>
<evidence type="ECO:0000313" key="2">
    <source>
        <dbReference type="EMBL" id="GER50092.1"/>
    </source>
</evidence>
<gene>
    <name evidence="2" type="ORF">STAS_27380</name>
</gene>
<evidence type="ECO:0000313" key="3">
    <source>
        <dbReference type="Proteomes" id="UP000325081"/>
    </source>
</evidence>
<reference evidence="3" key="1">
    <citation type="journal article" date="2019" name="Curr. Biol.">
        <title>Genome Sequence of Striga asiatica Provides Insight into the Evolution of Plant Parasitism.</title>
        <authorList>
            <person name="Yoshida S."/>
            <person name="Kim S."/>
            <person name="Wafula E.K."/>
            <person name="Tanskanen J."/>
            <person name="Kim Y.M."/>
            <person name="Honaas L."/>
            <person name="Yang Z."/>
            <person name="Spallek T."/>
            <person name="Conn C.E."/>
            <person name="Ichihashi Y."/>
            <person name="Cheong K."/>
            <person name="Cui S."/>
            <person name="Der J.P."/>
            <person name="Gundlach H."/>
            <person name="Jiao Y."/>
            <person name="Hori C."/>
            <person name="Ishida J.K."/>
            <person name="Kasahara H."/>
            <person name="Kiba T."/>
            <person name="Kim M.S."/>
            <person name="Koo N."/>
            <person name="Laohavisit A."/>
            <person name="Lee Y.H."/>
            <person name="Lumba S."/>
            <person name="McCourt P."/>
            <person name="Mortimer J.C."/>
            <person name="Mutuku J.M."/>
            <person name="Nomura T."/>
            <person name="Sasaki-Sekimoto Y."/>
            <person name="Seto Y."/>
            <person name="Wang Y."/>
            <person name="Wakatake T."/>
            <person name="Sakakibara H."/>
            <person name="Demura T."/>
            <person name="Yamaguchi S."/>
            <person name="Yoneyama K."/>
            <person name="Manabe R.I."/>
            <person name="Nelson D.C."/>
            <person name="Schulman A.H."/>
            <person name="Timko M.P."/>
            <person name="dePamphilis C.W."/>
            <person name="Choi D."/>
            <person name="Shirasu K."/>
        </authorList>
    </citation>
    <scope>NUCLEOTIDE SEQUENCE [LARGE SCALE GENOMIC DNA]</scope>
    <source>
        <strain evidence="3">cv. UVA1</strain>
    </source>
</reference>
<keyword evidence="1" id="KW-1133">Transmembrane helix</keyword>
<evidence type="ECO:0000256" key="1">
    <source>
        <dbReference type="SAM" id="Phobius"/>
    </source>
</evidence>
<dbReference type="AlphaFoldDB" id="A0A5A7QYH8"/>
<proteinExistence type="predicted"/>
<keyword evidence="1" id="KW-0472">Membrane</keyword>
<keyword evidence="3" id="KW-1185">Reference proteome</keyword>
<accession>A0A5A7QYH8</accession>